<feature type="signal peptide" evidence="1">
    <location>
        <begin position="1"/>
        <end position="21"/>
    </location>
</feature>
<sequence length="220" mass="22925">MRKTFRAIAVASALCPALAMADGADLTITGTIIPTSCTPSFADGNTVELGDIPAGSLNRDRQTELQTRNVTLSIRCSANAPMAIKVHDNQAHTQLPGIVVDGTDWAMYIYGIGQVAGAKIGGYGLRYGTPTVDGKPSMIMYKQGGMANWDTPDTATLVGKNADGGNLRYSWGGSLAAGPTPGVVHIFPMTLVPVIGPSANLPITSEIALNGSATFELLYL</sequence>
<accession>A0A3T0K233</accession>
<dbReference type="Proteomes" id="UP000282760">
    <property type="component" value="Chromosome"/>
</dbReference>
<dbReference type="Gene3D" id="2.60.40.1090">
    <property type="entry name" value="Fimbrial-type adhesion domain"/>
    <property type="match status" value="1"/>
</dbReference>
<evidence type="ECO:0000313" key="2">
    <source>
        <dbReference type="EMBL" id="AZV29750.1"/>
    </source>
</evidence>
<feature type="chain" id="PRO_5019437003" evidence="1">
    <location>
        <begin position="22"/>
        <end position="220"/>
    </location>
</feature>
<dbReference type="InterPro" id="IPR010546">
    <property type="entry name" value="DUF1120"/>
</dbReference>
<dbReference type="GO" id="GO:0007155">
    <property type="term" value="P:cell adhesion"/>
    <property type="evidence" value="ECO:0007669"/>
    <property type="project" value="InterPro"/>
</dbReference>
<reference evidence="2 3" key="1">
    <citation type="submission" date="2017-11" db="EMBL/GenBank/DDBJ databases">
        <title>Effect of PGPRs.</title>
        <authorList>
            <person name="Oliva R."/>
            <person name="Nong J."/>
            <person name="Roman V."/>
        </authorList>
    </citation>
    <scope>NUCLEOTIDE SEQUENCE [LARGE SCALE GENOMIC DNA]</scope>
    <source>
        <strain evidence="2">Inb918</strain>
    </source>
</reference>
<dbReference type="EMBL" id="CP024646">
    <property type="protein sequence ID" value="AZV29750.1"/>
    <property type="molecule type" value="Genomic_DNA"/>
</dbReference>
<dbReference type="AlphaFoldDB" id="A0A3T0K233"/>
<organism evidence="2 3">
    <name type="scientific">Pseudomonas syringae</name>
    <dbReference type="NCBI Taxonomy" id="317"/>
    <lineage>
        <taxon>Bacteria</taxon>
        <taxon>Pseudomonadati</taxon>
        <taxon>Pseudomonadota</taxon>
        <taxon>Gammaproteobacteria</taxon>
        <taxon>Pseudomonadales</taxon>
        <taxon>Pseudomonadaceae</taxon>
        <taxon>Pseudomonas</taxon>
    </lineage>
</organism>
<name>A0A3T0K233_PSESX</name>
<dbReference type="GO" id="GO:0009289">
    <property type="term" value="C:pilus"/>
    <property type="evidence" value="ECO:0007669"/>
    <property type="project" value="InterPro"/>
</dbReference>
<protein>
    <submittedName>
        <fullName evidence="2">DUF1120 domain-containing protein</fullName>
    </submittedName>
</protein>
<evidence type="ECO:0000256" key="1">
    <source>
        <dbReference type="SAM" id="SignalP"/>
    </source>
</evidence>
<dbReference type="SUPFAM" id="SSF49401">
    <property type="entry name" value="Bacterial adhesins"/>
    <property type="match status" value="1"/>
</dbReference>
<evidence type="ECO:0000313" key="3">
    <source>
        <dbReference type="Proteomes" id="UP000282760"/>
    </source>
</evidence>
<proteinExistence type="predicted"/>
<keyword evidence="1" id="KW-0732">Signal</keyword>
<dbReference type="InterPro" id="IPR008966">
    <property type="entry name" value="Adhesion_dom_sf"/>
</dbReference>
<dbReference type="Pfam" id="PF06551">
    <property type="entry name" value="DUF1120"/>
    <property type="match status" value="1"/>
</dbReference>
<dbReference type="InterPro" id="IPR036937">
    <property type="entry name" value="Adhesion_dom_fimbrial_sf"/>
</dbReference>
<gene>
    <name evidence="2" type="ORF">CT157_28185</name>
</gene>